<name>A0A8H3FPL2_9LECA</name>
<feature type="binding site" evidence="7">
    <location>
        <begin position="103"/>
        <end position="105"/>
    </location>
    <ligand>
        <name>FMN</name>
        <dbReference type="ChEBI" id="CHEBI:58210"/>
    </ligand>
</feature>
<feature type="binding site" evidence="7">
    <location>
        <position position="273"/>
    </location>
    <ligand>
        <name>FMN</name>
        <dbReference type="ChEBI" id="CHEBI:58210"/>
    </ligand>
</feature>
<feature type="binding site" evidence="7">
    <location>
        <position position="191"/>
    </location>
    <ligand>
        <name>glyoxylate</name>
        <dbReference type="ChEBI" id="CHEBI:36655"/>
    </ligand>
</feature>
<evidence type="ECO:0000313" key="11">
    <source>
        <dbReference type="Proteomes" id="UP000664521"/>
    </source>
</evidence>
<dbReference type="GO" id="GO:0005737">
    <property type="term" value="C:cytoplasm"/>
    <property type="evidence" value="ECO:0007669"/>
    <property type="project" value="UniProtKB-ARBA"/>
</dbReference>
<evidence type="ECO:0000256" key="1">
    <source>
        <dbReference type="ARBA" id="ARBA00001917"/>
    </source>
</evidence>
<dbReference type="AlphaFoldDB" id="A0A8H3FPL2"/>
<dbReference type="PROSITE" id="PS51349">
    <property type="entry name" value="FMN_HYDROXY_ACID_DH_2"/>
    <property type="match status" value="1"/>
</dbReference>
<dbReference type="Gene3D" id="3.20.20.70">
    <property type="entry name" value="Aldolase class I"/>
    <property type="match status" value="1"/>
</dbReference>
<dbReference type="GO" id="GO:0010181">
    <property type="term" value="F:FMN binding"/>
    <property type="evidence" value="ECO:0007669"/>
    <property type="project" value="InterPro"/>
</dbReference>
<feature type="binding site" evidence="7">
    <location>
        <position position="278"/>
    </location>
    <ligand>
        <name>glyoxylate</name>
        <dbReference type="ChEBI" id="CHEBI:36655"/>
    </ligand>
</feature>
<proteinExistence type="inferred from homology"/>
<dbReference type="PROSITE" id="PS00557">
    <property type="entry name" value="FMN_HYDROXY_ACID_DH_1"/>
    <property type="match status" value="1"/>
</dbReference>
<feature type="binding site" evidence="7">
    <location>
        <position position="275"/>
    </location>
    <ligand>
        <name>glyoxylate</name>
        <dbReference type="ChEBI" id="CHEBI:36655"/>
    </ligand>
</feature>
<accession>A0A8H3FPL2</accession>
<keyword evidence="7" id="KW-0285">Flavoprotein</keyword>
<dbReference type="Pfam" id="PF01070">
    <property type="entry name" value="FMN_dh"/>
    <property type="match status" value="1"/>
</dbReference>
<evidence type="ECO:0000256" key="5">
    <source>
        <dbReference type="ARBA" id="ARBA00083297"/>
    </source>
</evidence>
<dbReference type="FunFam" id="3.20.20.70:FF:000056">
    <property type="entry name" value="hydroxyacid oxidase 2"/>
    <property type="match status" value="1"/>
</dbReference>
<evidence type="ECO:0000256" key="3">
    <source>
        <dbReference type="ARBA" id="ARBA00024042"/>
    </source>
</evidence>
<dbReference type="PANTHER" id="PTHR10578:SF149">
    <property type="entry name" value="2-HYDROXYACID OXIDASE 2"/>
    <property type="match status" value="1"/>
</dbReference>
<evidence type="ECO:0000256" key="2">
    <source>
        <dbReference type="ARBA" id="ARBA00023002"/>
    </source>
</evidence>
<comment type="similarity">
    <text evidence="3">Belongs to the FMN-dependent alpha-hydroxy acid dehydrogenase family.</text>
</comment>
<organism evidence="10 11">
    <name type="scientific">Heterodermia speciosa</name>
    <dbReference type="NCBI Taxonomy" id="116794"/>
    <lineage>
        <taxon>Eukaryota</taxon>
        <taxon>Fungi</taxon>
        <taxon>Dikarya</taxon>
        <taxon>Ascomycota</taxon>
        <taxon>Pezizomycotina</taxon>
        <taxon>Lecanoromycetes</taxon>
        <taxon>OSLEUM clade</taxon>
        <taxon>Lecanoromycetidae</taxon>
        <taxon>Caliciales</taxon>
        <taxon>Physciaceae</taxon>
        <taxon>Heterodermia</taxon>
    </lineage>
</organism>
<dbReference type="PANTHER" id="PTHR10578">
    <property type="entry name" value="S -2-HYDROXY-ACID OXIDASE-RELATED"/>
    <property type="match status" value="1"/>
</dbReference>
<reference evidence="10" key="1">
    <citation type="submission" date="2021-03" db="EMBL/GenBank/DDBJ databases">
        <authorList>
            <person name="Tagirdzhanova G."/>
        </authorList>
    </citation>
    <scope>NUCLEOTIDE SEQUENCE</scope>
</reference>
<comment type="caution">
    <text evidence="10">The sequence shown here is derived from an EMBL/GenBank/DDBJ whole genome shotgun (WGS) entry which is preliminary data.</text>
</comment>
<feature type="active site" description="Proton acceptor" evidence="6">
    <location>
        <position position="275"/>
    </location>
</feature>
<gene>
    <name evidence="10" type="ORF">HETSPECPRED_006632</name>
</gene>
<dbReference type="CDD" id="cd02809">
    <property type="entry name" value="alpha_hydroxyacid_oxid_FMN"/>
    <property type="match status" value="1"/>
</dbReference>
<feature type="region of interest" description="Disordered" evidence="8">
    <location>
        <begin position="26"/>
        <end position="47"/>
    </location>
</feature>
<evidence type="ECO:0000256" key="8">
    <source>
        <dbReference type="SAM" id="MobiDB-lite"/>
    </source>
</evidence>
<dbReference type="InterPro" id="IPR013785">
    <property type="entry name" value="Aldolase_TIM"/>
</dbReference>
<dbReference type="InterPro" id="IPR037396">
    <property type="entry name" value="FMN_HAD"/>
</dbReference>
<keyword evidence="11" id="KW-1185">Reference proteome</keyword>
<sequence length="387" mass="42585">MANRAPALDPVVFCIRDLMREGSNRLSPEYRGEKKPWDHRPNPTDRSADYYNGGAMDMVTMRENEEAFDRYKIRPRVLRNVSQIDTSVEIFGYQASFPCGLSPAAMHKLAHPDGELATSRAAAAMKTAMALSSYSTTSLEEVKAQGADNPYMIQMCIVKDRNITVQLLRRAEKAGYKALFLSVDVPVLGRRLGEMQNSFRLPEDLGFPNLLSSGTDEFGDGQGPSAFDDTLEWDEVIPWLRSHTGMEIWLKGITSPEDVEKAVSVDVDGIIISNHGGRQLDGMPATLDALRQCAAISQGRVKIAMDGGIRRGSDIFKALALGAQFCFVGRIPIWGLAYKGQVGVELGLKLLQSEFQVTMALAGCRSVREITRNHLSVLDSNGLLAKL</sequence>
<feature type="binding site" evidence="7">
    <location>
        <begin position="329"/>
        <end position="330"/>
    </location>
    <ligand>
        <name>FMN</name>
        <dbReference type="ChEBI" id="CHEBI:58210"/>
    </ligand>
</feature>
<feature type="binding site" evidence="7">
    <location>
        <position position="154"/>
    </location>
    <ligand>
        <name>FMN</name>
        <dbReference type="ChEBI" id="CHEBI:58210"/>
    </ligand>
</feature>
<evidence type="ECO:0000313" key="10">
    <source>
        <dbReference type="EMBL" id="CAF9927630.1"/>
    </source>
</evidence>
<dbReference type="InterPro" id="IPR000262">
    <property type="entry name" value="FMN-dep_DH"/>
</dbReference>
<evidence type="ECO:0000256" key="6">
    <source>
        <dbReference type="PIRSR" id="PIRSR000138-1"/>
    </source>
</evidence>
<dbReference type="PIRSF" id="PIRSF000138">
    <property type="entry name" value="Al-hdrx_acd_dh"/>
    <property type="match status" value="1"/>
</dbReference>
<protein>
    <recommendedName>
        <fullName evidence="4">Oxidase FUB9</fullName>
    </recommendedName>
    <alternativeName>
        <fullName evidence="5">Fusaric acid biosynthesis protein 9</fullName>
    </alternativeName>
</protein>
<dbReference type="EMBL" id="CAJPDS010000045">
    <property type="protein sequence ID" value="CAF9927630.1"/>
    <property type="molecule type" value="Genomic_DNA"/>
</dbReference>
<keyword evidence="2" id="KW-0560">Oxidoreductase</keyword>
<comment type="cofactor">
    <cofactor evidence="1">
        <name>FMN</name>
        <dbReference type="ChEBI" id="CHEBI:58210"/>
    </cofactor>
</comment>
<dbReference type="SUPFAM" id="SSF51395">
    <property type="entry name" value="FMN-linked oxidoreductases"/>
    <property type="match status" value="1"/>
</dbReference>
<dbReference type="InterPro" id="IPR012133">
    <property type="entry name" value="Alpha-hydoxy_acid_DH_FMN"/>
</dbReference>
<evidence type="ECO:0000256" key="7">
    <source>
        <dbReference type="PIRSR" id="PIRSR000138-2"/>
    </source>
</evidence>
<dbReference type="InterPro" id="IPR008259">
    <property type="entry name" value="FMN_hydac_DH_AS"/>
</dbReference>
<feature type="binding site" evidence="7">
    <location>
        <position position="50"/>
    </location>
    <ligand>
        <name>glyoxylate</name>
        <dbReference type="ChEBI" id="CHEBI:36655"/>
    </ligand>
</feature>
<evidence type="ECO:0000259" key="9">
    <source>
        <dbReference type="PROSITE" id="PS51349"/>
    </source>
</evidence>
<feature type="binding site" evidence="7">
    <location>
        <position position="132"/>
    </location>
    <ligand>
        <name>glyoxylate</name>
        <dbReference type="ChEBI" id="CHEBI:36655"/>
    </ligand>
</feature>
<feature type="domain" description="FMN hydroxy acid dehydrogenase" evidence="9">
    <location>
        <begin position="24"/>
        <end position="380"/>
    </location>
</feature>
<feature type="binding site" evidence="7">
    <location>
        <begin position="306"/>
        <end position="310"/>
    </location>
    <ligand>
        <name>FMN</name>
        <dbReference type="ChEBI" id="CHEBI:58210"/>
    </ligand>
</feature>
<evidence type="ECO:0000256" key="4">
    <source>
        <dbReference type="ARBA" id="ARBA00073420"/>
    </source>
</evidence>
<keyword evidence="7" id="KW-0288">FMN</keyword>
<dbReference type="OrthoDB" id="1925334at2759"/>
<dbReference type="GO" id="GO:0016491">
    <property type="term" value="F:oxidoreductase activity"/>
    <property type="evidence" value="ECO:0007669"/>
    <property type="project" value="UniProtKB-KW"/>
</dbReference>
<dbReference type="Proteomes" id="UP000664521">
    <property type="component" value="Unassembled WGS sequence"/>
</dbReference>
<feature type="binding site" evidence="7">
    <location>
        <position position="251"/>
    </location>
    <ligand>
        <name>FMN</name>
        <dbReference type="ChEBI" id="CHEBI:58210"/>
    </ligand>
</feature>